<proteinExistence type="predicted"/>
<dbReference type="Proteomes" id="UP001224775">
    <property type="component" value="Unassembled WGS sequence"/>
</dbReference>
<gene>
    <name evidence="2" type="ORF">QTG54_010091</name>
</gene>
<reference evidence="2" key="1">
    <citation type="submission" date="2023-06" db="EMBL/GenBank/DDBJ databases">
        <title>Survivors Of The Sea: Transcriptome response of Skeletonema marinoi to long-term dormancy.</title>
        <authorList>
            <person name="Pinder M.I.M."/>
            <person name="Kourtchenko O."/>
            <person name="Robertson E.K."/>
            <person name="Larsson T."/>
            <person name="Maumus F."/>
            <person name="Osuna-Cruz C.M."/>
            <person name="Vancaester E."/>
            <person name="Stenow R."/>
            <person name="Vandepoele K."/>
            <person name="Ploug H."/>
            <person name="Bruchert V."/>
            <person name="Godhe A."/>
            <person name="Topel M."/>
        </authorList>
    </citation>
    <scope>NUCLEOTIDE SEQUENCE</scope>
    <source>
        <strain evidence="2">R05AC</strain>
    </source>
</reference>
<sequence>MKISLPLAVLLCLPVMAMADPKYHRLRKKKKGKAGKKFKLPSTTFGYISTDQASSCYTGEGGVVDILTSGNFAACSRYWYTATGSQSSTCAGTSSYVAESRGNTPANGNPGDNTCLAVGDAPSCFVLEGVNDDEPVLVRTSIAWDWSEYISPSSPNSSTCGTLVPPAGPSTLNTCATILTDSSIPVVAADANTLSPPGADGTTGQCYSVNPLTGIPFAVDPGVSTITSTVTFTIEEEEYVCQVTAGGKVCEMWGYSNGYGNNFDSQYVPFRCDDIEGDAFEGYIAFVFDHYKITPVTDGIGQAPQIVLRKV</sequence>
<evidence type="ECO:0000313" key="2">
    <source>
        <dbReference type="EMBL" id="KAK1739548.1"/>
    </source>
</evidence>
<name>A0AAD8Y5H7_9STRA</name>
<feature type="chain" id="PRO_5042229090" description="Subtilisin" evidence="1">
    <location>
        <begin position="20"/>
        <end position="311"/>
    </location>
</feature>
<accession>A0AAD8Y5H7</accession>
<dbReference type="EMBL" id="JATAAI010000018">
    <property type="protein sequence ID" value="KAK1739548.1"/>
    <property type="molecule type" value="Genomic_DNA"/>
</dbReference>
<evidence type="ECO:0000313" key="3">
    <source>
        <dbReference type="Proteomes" id="UP001224775"/>
    </source>
</evidence>
<evidence type="ECO:0000256" key="1">
    <source>
        <dbReference type="SAM" id="SignalP"/>
    </source>
</evidence>
<evidence type="ECO:0008006" key="4">
    <source>
        <dbReference type="Google" id="ProtNLM"/>
    </source>
</evidence>
<comment type="caution">
    <text evidence="2">The sequence shown here is derived from an EMBL/GenBank/DDBJ whole genome shotgun (WGS) entry which is preliminary data.</text>
</comment>
<keyword evidence="1" id="KW-0732">Signal</keyword>
<feature type="signal peptide" evidence="1">
    <location>
        <begin position="1"/>
        <end position="19"/>
    </location>
</feature>
<organism evidence="2 3">
    <name type="scientific">Skeletonema marinoi</name>
    <dbReference type="NCBI Taxonomy" id="267567"/>
    <lineage>
        <taxon>Eukaryota</taxon>
        <taxon>Sar</taxon>
        <taxon>Stramenopiles</taxon>
        <taxon>Ochrophyta</taxon>
        <taxon>Bacillariophyta</taxon>
        <taxon>Coscinodiscophyceae</taxon>
        <taxon>Thalassiosirophycidae</taxon>
        <taxon>Thalassiosirales</taxon>
        <taxon>Skeletonemataceae</taxon>
        <taxon>Skeletonema</taxon>
        <taxon>Skeletonema marinoi-dohrnii complex</taxon>
    </lineage>
</organism>
<keyword evidence="3" id="KW-1185">Reference proteome</keyword>
<protein>
    <recommendedName>
        <fullName evidence="4">Subtilisin</fullName>
    </recommendedName>
</protein>
<dbReference type="AlphaFoldDB" id="A0AAD8Y5H7"/>